<organism evidence="2 3">
    <name type="scientific">Kwoniella pini CBS 10737</name>
    <dbReference type="NCBI Taxonomy" id="1296096"/>
    <lineage>
        <taxon>Eukaryota</taxon>
        <taxon>Fungi</taxon>
        <taxon>Dikarya</taxon>
        <taxon>Basidiomycota</taxon>
        <taxon>Agaricomycotina</taxon>
        <taxon>Tremellomycetes</taxon>
        <taxon>Tremellales</taxon>
        <taxon>Cryptococcaceae</taxon>
        <taxon>Kwoniella</taxon>
    </lineage>
</organism>
<sequence length="531" mass="58627">MTTSNPFASPSSPSEYQCAHTVTLSTSHFPPFALIPSPTRYILQTTIPISSRSDKPRTICHKDNMARDPLLLNTFADVVRRDKSYWKATDVVTVLRSLGSKSSNRDRGVVALCNYIEGKRNKGKNDEEIRKKIDTLQSMVPTDLKEVFWDASRQTGLALKTDRSLPSAPTPRPQPRPPFGTSSTLNSACCSSKPYLPRRSMTTDIYSTPQSDDSDLEPLSTTSTASFSPTSTISSLPSAEDSSSLSSRASSSSSFFSSPCSSSSWASSPYTPESPHTPCTNEDVSLGLTSYIGRAPSMLSPLEIGGWGRQWEKTYFDRSTPLTSKAQLTPEELSLKRFPIPPDYLPVTSYTDSLKDLPISEEDIRNRIFRTEDQTLCPKSPVFDEGNILPTKSTLKSLDDSWLSFSDDKLSSISGAGLSYSLIPHPDEDADVFEENRQHDEIIRARMAPGMDDGEETITGIESSRWSAIFPRRNESKNANVEEHQRGPTEASLIRDAYLRMILPQPSTNCKMSSIPGPEQGDSHTILMAYA</sequence>
<feature type="compositionally biased region" description="Pro residues" evidence="1">
    <location>
        <begin position="168"/>
        <end position="178"/>
    </location>
</feature>
<proteinExistence type="predicted"/>
<name>A0AAJ8L0P5_9TREE</name>
<reference evidence="2" key="1">
    <citation type="submission" date="2013-07" db="EMBL/GenBank/DDBJ databases">
        <authorList>
            <consortium name="The Broad Institute Genome Sequencing Platform"/>
            <person name="Cuomo C."/>
            <person name="Litvintseva A."/>
            <person name="Chen Y."/>
            <person name="Heitman J."/>
            <person name="Sun S."/>
            <person name="Springer D."/>
            <person name="Dromer F."/>
            <person name="Young S.K."/>
            <person name="Zeng Q."/>
            <person name="Gargeya S."/>
            <person name="Fitzgerald M."/>
            <person name="Abouelleil A."/>
            <person name="Alvarado L."/>
            <person name="Berlin A.M."/>
            <person name="Chapman S.B."/>
            <person name="Dewar J."/>
            <person name="Goldberg J."/>
            <person name="Griggs A."/>
            <person name="Gujja S."/>
            <person name="Hansen M."/>
            <person name="Howarth C."/>
            <person name="Imamovic A."/>
            <person name="Larimer J."/>
            <person name="McCowan C."/>
            <person name="Murphy C."/>
            <person name="Pearson M."/>
            <person name="Priest M."/>
            <person name="Roberts A."/>
            <person name="Saif S."/>
            <person name="Shea T."/>
            <person name="Sykes S."/>
            <person name="Wortman J."/>
            <person name="Nusbaum C."/>
            <person name="Birren B."/>
        </authorList>
    </citation>
    <scope>NUCLEOTIDE SEQUENCE</scope>
    <source>
        <strain evidence="2">CBS 10737</strain>
    </source>
</reference>
<accession>A0AAJ8L0P5</accession>
<dbReference type="EMBL" id="CP144520">
    <property type="protein sequence ID" value="WWC68009.1"/>
    <property type="molecule type" value="Genomic_DNA"/>
</dbReference>
<dbReference type="Proteomes" id="UP000094020">
    <property type="component" value="Chromosome 2"/>
</dbReference>
<dbReference type="GeneID" id="30175350"/>
<reference evidence="2" key="2">
    <citation type="submission" date="2024-02" db="EMBL/GenBank/DDBJ databases">
        <title>Comparative genomics of Cryptococcus and Kwoniella reveals pathogenesis evolution and contrasting modes of karyotype evolution via chromosome fusion or intercentromeric recombination.</title>
        <authorList>
            <person name="Coelho M.A."/>
            <person name="David-Palma M."/>
            <person name="Shea T."/>
            <person name="Bowers K."/>
            <person name="McGinley-Smith S."/>
            <person name="Mohammad A.W."/>
            <person name="Gnirke A."/>
            <person name="Yurkov A.M."/>
            <person name="Nowrousian M."/>
            <person name="Sun S."/>
            <person name="Cuomo C.A."/>
            <person name="Heitman J."/>
        </authorList>
    </citation>
    <scope>NUCLEOTIDE SEQUENCE</scope>
    <source>
        <strain evidence="2">CBS 10737</strain>
    </source>
</reference>
<evidence type="ECO:0000256" key="1">
    <source>
        <dbReference type="SAM" id="MobiDB-lite"/>
    </source>
</evidence>
<protein>
    <submittedName>
        <fullName evidence="2">Uncharacterized protein</fullName>
    </submittedName>
</protein>
<feature type="compositionally biased region" description="Polar residues" evidence="1">
    <location>
        <begin position="180"/>
        <end position="190"/>
    </location>
</feature>
<gene>
    <name evidence="2" type="ORF">I206_101928</name>
</gene>
<evidence type="ECO:0000313" key="2">
    <source>
        <dbReference type="EMBL" id="WWC68009.1"/>
    </source>
</evidence>
<feature type="compositionally biased region" description="Low complexity" evidence="1">
    <location>
        <begin position="219"/>
        <end position="244"/>
    </location>
</feature>
<dbReference type="KEGG" id="kpin:30175350"/>
<dbReference type="AlphaFoldDB" id="A0AAJ8L0P5"/>
<feature type="compositionally biased region" description="Polar residues" evidence="1">
    <location>
        <begin position="200"/>
        <end position="211"/>
    </location>
</feature>
<dbReference type="RefSeq" id="XP_019008422.2">
    <property type="nucleotide sequence ID" value="XM_019158676.2"/>
</dbReference>
<keyword evidence="3" id="KW-1185">Reference proteome</keyword>
<evidence type="ECO:0000313" key="3">
    <source>
        <dbReference type="Proteomes" id="UP000094020"/>
    </source>
</evidence>
<feature type="region of interest" description="Disordered" evidence="1">
    <location>
        <begin position="159"/>
        <end position="244"/>
    </location>
</feature>